<dbReference type="InterPro" id="IPR036388">
    <property type="entry name" value="WH-like_DNA-bd_sf"/>
</dbReference>
<dbReference type="InterPro" id="IPR014048">
    <property type="entry name" value="MethylDNA_cys_MeTrfase_DNA-bd"/>
</dbReference>
<dbReference type="AlphaFoldDB" id="A0A9X1M4C3"/>
<dbReference type="Proteomes" id="UP000829758">
    <property type="component" value="Chromosome"/>
</dbReference>
<dbReference type="RefSeq" id="WP_227901498.1">
    <property type="nucleotide sequence ID" value="NZ_CP094984.1"/>
</dbReference>
<evidence type="ECO:0000256" key="7">
    <source>
        <dbReference type="ARBA" id="ARBA00023204"/>
    </source>
</evidence>
<evidence type="ECO:0000256" key="3">
    <source>
        <dbReference type="ARBA" id="ARBA00011918"/>
    </source>
</evidence>
<dbReference type="GO" id="GO:0032259">
    <property type="term" value="P:methylation"/>
    <property type="evidence" value="ECO:0007669"/>
    <property type="project" value="UniProtKB-KW"/>
</dbReference>
<dbReference type="GO" id="GO:0006281">
    <property type="term" value="P:DNA repair"/>
    <property type="evidence" value="ECO:0007669"/>
    <property type="project" value="UniProtKB-KW"/>
</dbReference>
<comment type="catalytic activity">
    <reaction evidence="1">
        <text>a 4-O-methyl-thymidine in DNA + L-cysteinyl-[protein] = a thymidine in DNA + S-methyl-L-cysteinyl-[protein]</text>
        <dbReference type="Rhea" id="RHEA:53428"/>
        <dbReference type="Rhea" id="RHEA-COMP:10131"/>
        <dbReference type="Rhea" id="RHEA-COMP:10132"/>
        <dbReference type="Rhea" id="RHEA-COMP:13555"/>
        <dbReference type="Rhea" id="RHEA-COMP:13556"/>
        <dbReference type="ChEBI" id="CHEBI:29950"/>
        <dbReference type="ChEBI" id="CHEBI:82612"/>
        <dbReference type="ChEBI" id="CHEBI:137386"/>
        <dbReference type="ChEBI" id="CHEBI:137387"/>
        <dbReference type="EC" id="2.1.1.63"/>
    </reaction>
</comment>
<dbReference type="Pfam" id="PF01035">
    <property type="entry name" value="DNA_binding_1"/>
    <property type="match status" value="1"/>
</dbReference>
<evidence type="ECO:0000256" key="8">
    <source>
        <dbReference type="ARBA" id="ARBA00049348"/>
    </source>
</evidence>
<evidence type="ECO:0000256" key="2">
    <source>
        <dbReference type="ARBA" id="ARBA00008711"/>
    </source>
</evidence>
<dbReference type="PANTHER" id="PTHR10815:SF5">
    <property type="entry name" value="METHYLATED-DNA--PROTEIN-CYSTEINE METHYLTRANSFERASE"/>
    <property type="match status" value="1"/>
</dbReference>
<reference evidence="11" key="1">
    <citation type="submission" date="2021-10" db="EMBL/GenBank/DDBJ databases">
        <title>Novel species in genus Arthrobacter.</title>
        <authorList>
            <person name="Liu Y."/>
        </authorList>
    </citation>
    <scope>NUCLEOTIDE SEQUENCE</scope>
    <source>
        <strain evidence="11">Zg-Y462</strain>
        <strain evidence="13">zg-Y462</strain>
    </source>
</reference>
<proteinExistence type="inferred from homology"/>
<keyword evidence="5" id="KW-0808">Transferase</keyword>
<dbReference type="EC" id="2.1.1.63" evidence="3"/>
<dbReference type="Gene3D" id="1.10.10.10">
    <property type="entry name" value="Winged helix-like DNA-binding domain superfamily/Winged helix DNA-binding domain"/>
    <property type="match status" value="1"/>
</dbReference>
<name>A0A9X1M4C3_9MICC</name>
<dbReference type="Gene3D" id="3.30.160.70">
    <property type="entry name" value="Methylated DNA-protein cysteine methyltransferase domain"/>
    <property type="match status" value="1"/>
</dbReference>
<evidence type="ECO:0000256" key="5">
    <source>
        <dbReference type="ARBA" id="ARBA00022679"/>
    </source>
</evidence>
<dbReference type="NCBIfam" id="TIGR00589">
    <property type="entry name" value="ogt"/>
    <property type="match status" value="1"/>
</dbReference>
<feature type="domain" description="Methylguanine DNA methyltransferase ribonuclease-like" evidence="10">
    <location>
        <begin position="4"/>
        <end position="72"/>
    </location>
</feature>
<evidence type="ECO:0000256" key="1">
    <source>
        <dbReference type="ARBA" id="ARBA00001286"/>
    </source>
</evidence>
<dbReference type="EMBL" id="JAJFZT010000001">
    <property type="protein sequence ID" value="MCC3271193.1"/>
    <property type="molecule type" value="Genomic_DNA"/>
</dbReference>
<evidence type="ECO:0000313" key="11">
    <source>
        <dbReference type="EMBL" id="MCC3271193.1"/>
    </source>
</evidence>
<keyword evidence="4" id="KW-0489">Methyltransferase</keyword>
<dbReference type="EMBL" id="CP094984">
    <property type="protein sequence ID" value="UON91013.1"/>
    <property type="molecule type" value="Genomic_DNA"/>
</dbReference>
<protein>
    <recommendedName>
        <fullName evidence="3">methylated-DNA--[protein]-cysteine S-methyltransferase</fullName>
        <ecNumber evidence="3">2.1.1.63</ecNumber>
    </recommendedName>
</protein>
<dbReference type="PANTHER" id="PTHR10815">
    <property type="entry name" value="METHYLATED-DNA--PROTEIN-CYSTEINE METHYLTRANSFERASE"/>
    <property type="match status" value="1"/>
</dbReference>
<comment type="similarity">
    <text evidence="2">Belongs to the MGMT family.</text>
</comment>
<keyword evidence="13" id="KW-1185">Reference proteome</keyword>
<dbReference type="SUPFAM" id="SSF46767">
    <property type="entry name" value="Methylated DNA-protein cysteine methyltransferase, C-terminal domain"/>
    <property type="match status" value="1"/>
</dbReference>
<evidence type="ECO:0000313" key="13">
    <source>
        <dbReference type="Proteomes" id="UP000829758"/>
    </source>
</evidence>
<dbReference type="SUPFAM" id="SSF53155">
    <property type="entry name" value="Methylated DNA-protein cysteine methyltransferase domain"/>
    <property type="match status" value="1"/>
</dbReference>
<dbReference type="GO" id="GO:0003908">
    <property type="term" value="F:methylated-DNA-[protein]-cysteine S-methyltransferase activity"/>
    <property type="evidence" value="ECO:0007669"/>
    <property type="project" value="UniProtKB-EC"/>
</dbReference>
<evidence type="ECO:0000313" key="12">
    <source>
        <dbReference type="EMBL" id="UON91013.1"/>
    </source>
</evidence>
<comment type="catalytic activity">
    <reaction evidence="8">
        <text>a 6-O-methyl-2'-deoxyguanosine in DNA + L-cysteinyl-[protein] = S-methyl-L-cysteinyl-[protein] + a 2'-deoxyguanosine in DNA</text>
        <dbReference type="Rhea" id="RHEA:24000"/>
        <dbReference type="Rhea" id="RHEA-COMP:10131"/>
        <dbReference type="Rhea" id="RHEA-COMP:10132"/>
        <dbReference type="Rhea" id="RHEA-COMP:11367"/>
        <dbReference type="Rhea" id="RHEA-COMP:11368"/>
        <dbReference type="ChEBI" id="CHEBI:29950"/>
        <dbReference type="ChEBI" id="CHEBI:82612"/>
        <dbReference type="ChEBI" id="CHEBI:85445"/>
        <dbReference type="ChEBI" id="CHEBI:85448"/>
        <dbReference type="EC" id="2.1.1.63"/>
    </reaction>
</comment>
<evidence type="ECO:0000256" key="4">
    <source>
        <dbReference type="ARBA" id="ARBA00022603"/>
    </source>
</evidence>
<dbReference type="CDD" id="cd06445">
    <property type="entry name" value="ATase"/>
    <property type="match status" value="1"/>
</dbReference>
<accession>A0A9X1M4C3</accession>
<evidence type="ECO:0000313" key="14">
    <source>
        <dbReference type="Proteomes" id="UP001155145"/>
    </source>
</evidence>
<gene>
    <name evidence="11" type="ORF">LJ755_00395</name>
    <name evidence="12" type="ORF">MUK71_10290</name>
</gene>
<keyword evidence="7" id="KW-0234">DNA repair</keyword>
<dbReference type="Pfam" id="PF02870">
    <property type="entry name" value="Methyltransf_1N"/>
    <property type="match status" value="1"/>
</dbReference>
<dbReference type="InterPro" id="IPR008332">
    <property type="entry name" value="MethylG_MeTrfase_N"/>
</dbReference>
<dbReference type="Proteomes" id="UP001155145">
    <property type="component" value="Unassembled WGS sequence"/>
</dbReference>
<feature type="domain" description="Methylated-DNA-[protein]-cysteine S-methyltransferase DNA binding" evidence="9">
    <location>
        <begin position="77"/>
        <end position="156"/>
    </location>
</feature>
<evidence type="ECO:0000259" key="9">
    <source>
        <dbReference type="Pfam" id="PF01035"/>
    </source>
</evidence>
<dbReference type="InterPro" id="IPR036631">
    <property type="entry name" value="MGMT_N_sf"/>
</dbReference>
<organism evidence="11 14">
    <name type="scientific">Arthrobacter zhangbolii</name>
    <dbReference type="NCBI Taxonomy" id="2886936"/>
    <lineage>
        <taxon>Bacteria</taxon>
        <taxon>Bacillati</taxon>
        <taxon>Actinomycetota</taxon>
        <taxon>Actinomycetes</taxon>
        <taxon>Micrococcales</taxon>
        <taxon>Micrococcaceae</taxon>
        <taxon>Arthrobacter</taxon>
    </lineage>
</organism>
<keyword evidence="6" id="KW-0227">DNA damage</keyword>
<dbReference type="InterPro" id="IPR036217">
    <property type="entry name" value="MethylDNA_cys_MeTrfase_DNAb"/>
</dbReference>
<sequence length="175" mass="18567">MMTHKIITSPVGVLSLVATDGVLSALRLGPPTELTGAGTPYGLAAEQGFEDVERQLAEYFDGRRCCFTVRVAPRGTDFQRSVWERVGSITYGSTATYKSLALGLGDAAKARSVGAALSRNPLNIVVPTHRVLGSRGALTGYSGGLEAKQYLLELEQSPGTEALRRSCSHTDKVPA</sequence>
<evidence type="ECO:0000259" key="10">
    <source>
        <dbReference type="Pfam" id="PF02870"/>
    </source>
</evidence>
<evidence type="ECO:0000256" key="6">
    <source>
        <dbReference type="ARBA" id="ARBA00022763"/>
    </source>
</evidence>
<dbReference type="FunFam" id="1.10.10.10:FF:000214">
    <property type="entry name" value="Methylated-DNA--protein-cysteine methyltransferase"/>
    <property type="match status" value="1"/>
</dbReference>